<dbReference type="InterPro" id="IPR019734">
    <property type="entry name" value="TPR_rpt"/>
</dbReference>
<name>A0A372NRZ0_9SPHI</name>
<keyword evidence="4" id="KW-1185">Reference proteome</keyword>
<keyword evidence="2" id="KW-0732">Signal</keyword>
<comment type="caution">
    <text evidence="3">The sequence shown here is derived from an EMBL/GenBank/DDBJ whole genome shotgun (WGS) entry which is preliminary data.</text>
</comment>
<evidence type="ECO:0000256" key="2">
    <source>
        <dbReference type="SAM" id="SignalP"/>
    </source>
</evidence>
<feature type="chain" id="PRO_5016688303" evidence="2">
    <location>
        <begin position="19"/>
        <end position="273"/>
    </location>
</feature>
<dbReference type="Pfam" id="PF13181">
    <property type="entry name" value="TPR_8"/>
    <property type="match status" value="1"/>
</dbReference>
<feature type="repeat" description="TPR" evidence="1">
    <location>
        <begin position="211"/>
        <end position="244"/>
    </location>
</feature>
<evidence type="ECO:0000256" key="1">
    <source>
        <dbReference type="PROSITE-ProRule" id="PRU00339"/>
    </source>
</evidence>
<organism evidence="3 4">
    <name type="scientific">Mucilaginibacter conchicola</name>
    <dbReference type="NCBI Taxonomy" id="2303333"/>
    <lineage>
        <taxon>Bacteria</taxon>
        <taxon>Pseudomonadati</taxon>
        <taxon>Bacteroidota</taxon>
        <taxon>Sphingobacteriia</taxon>
        <taxon>Sphingobacteriales</taxon>
        <taxon>Sphingobacteriaceae</taxon>
        <taxon>Mucilaginibacter</taxon>
    </lineage>
</organism>
<evidence type="ECO:0000313" key="3">
    <source>
        <dbReference type="EMBL" id="RFZ91724.1"/>
    </source>
</evidence>
<keyword evidence="1" id="KW-0802">TPR repeat</keyword>
<dbReference type="SMART" id="SM00028">
    <property type="entry name" value="TPR"/>
    <property type="match status" value="3"/>
</dbReference>
<dbReference type="EMBL" id="QWDC01000002">
    <property type="protein sequence ID" value="RFZ91724.1"/>
    <property type="molecule type" value="Genomic_DNA"/>
</dbReference>
<protein>
    <submittedName>
        <fullName evidence="3">Uncharacterized protein</fullName>
    </submittedName>
</protein>
<dbReference type="InterPro" id="IPR011990">
    <property type="entry name" value="TPR-like_helical_dom_sf"/>
</dbReference>
<proteinExistence type="predicted"/>
<dbReference type="RefSeq" id="WP_117391437.1">
    <property type="nucleotide sequence ID" value="NZ_QWDC01000002.1"/>
</dbReference>
<dbReference type="SUPFAM" id="SSF48452">
    <property type="entry name" value="TPR-like"/>
    <property type="match status" value="1"/>
</dbReference>
<dbReference type="Proteomes" id="UP000264217">
    <property type="component" value="Unassembled WGS sequence"/>
</dbReference>
<dbReference type="AlphaFoldDB" id="A0A372NRZ0"/>
<dbReference type="OrthoDB" id="712930at2"/>
<feature type="signal peptide" evidence="2">
    <location>
        <begin position="1"/>
        <end position="18"/>
    </location>
</feature>
<accession>A0A372NRZ0</accession>
<sequence>MRYFILLLLFCTPALLKAQTNCDLYTDKAHKNACLLYQQAIEYNQGSRESQLLFQRSLQACPTFGPSLHEMSVPYLKQGDFYNWKQLMDRAVNADPKWLADRGWCLFKFLRDYQNSFNDLKRLYDIAKGQPGYSSDGDYDLRIIMALNQRYMGNYNLSLKYFKECIADHEKKNWVGLYDYLHLGVTHLLAQDYKGAIADLQRETKKYEKLADTYYYLGLCYKKMGQPKKAKEQFIKAKTLFTKTGYHRNDPYCEEPDQVYLSDIERELGKFGR</sequence>
<reference evidence="3 4" key="1">
    <citation type="submission" date="2018-08" db="EMBL/GenBank/DDBJ databases">
        <title>Mucilaginibacter sp. MYSH2.</title>
        <authorList>
            <person name="Seo T."/>
        </authorList>
    </citation>
    <scope>NUCLEOTIDE SEQUENCE [LARGE SCALE GENOMIC DNA]</scope>
    <source>
        <strain evidence="3 4">MYSH2</strain>
    </source>
</reference>
<dbReference type="PROSITE" id="PS50005">
    <property type="entry name" value="TPR"/>
    <property type="match status" value="1"/>
</dbReference>
<evidence type="ECO:0000313" key="4">
    <source>
        <dbReference type="Proteomes" id="UP000264217"/>
    </source>
</evidence>
<gene>
    <name evidence="3" type="ORF">D0C36_09695</name>
</gene>
<dbReference type="Gene3D" id="1.25.40.10">
    <property type="entry name" value="Tetratricopeptide repeat domain"/>
    <property type="match status" value="2"/>
</dbReference>